<comment type="caution">
    <text evidence="2">The sequence shown here is derived from an EMBL/GenBank/DDBJ whole genome shotgun (WGS) entry which is preliminary data.</text>
</comment>
<dbReference type="KEGG" id="beq:BEWA_039180"/>
<dbReference type="RefSeq" id="XP_004833332.1">
    <property type="nucleotide sequence ID" value="XM_004833275.1"/>
</dbReference>
<dbReference type="OrthoDB" id="360817at2759"/>
<dbReference type="AlphaFoldDB" id="L1LF61"/>
<accession>L1LF61</accession>
<feature type="transmembrane region" description="Helical" evidence="1">
    <location>
        <begin position="13"/>
        <end position="35"/>
    </location>
</feature>
<protein>
    <submittedName>
        <fullName evidence="2">Signal peptide containing protein</fullName>
    </submittedName>
</protein>
<dbReference type="Proteomes" id="UP000031512">
    <property type="component" value="Unassembled WGS sequence"/>
</dbReference>
<dbReference type="VEuPathDB" id="PiroplasmaDB:BEWA_039180"/>
<evidence type="ECO:0000313" key="3">
    <source>
        <dbReference type="Proteomes" id="UP000031512"/>
    </source>
</evidence>
<name>L1LF61_THEEQ</name>
<organism evidence="2 3">
    <name type="scientific">Theileria equi strain WA</name>
    <dbReference type="NCBI Taxonomy" id="1537102"/>
    <lineage>
        <taxon>Eukaryota</taxon>
        <taxon>Sar</taxon>
        <taxon>Alveolata</taxon>
        <taxon>Apicomplexa</taxon>
        <taxon>Aconoidasida</taxon>
        <taxon>Piroplasmida</taxon>
        <taxon>Theileriidae</taxon>
        <taxon>Theileria</taxon>
    </lineage>
</organism>
<dbReference type="eggNOG" id="ENOG502QWWH">
    <property type="taxonomic scope" value="Eukaryota"/>
</dbReference>
<sequence>MSVGKVTSWRKKVFSPVGLCTLATAGYLYMLTEYFKLEYRVYKERKALEEHDADPTKFNMLIRERVVSREMGKQSQS</sequence>
<keyword evidence="3" id="KW-1185">Reference proteome</keyword>
<dbReference type="GeneID" id="15803244"/>
<proteinExistence type="predicted"/>
<gene>
    <name evidence="2" type="ORF">BEWA_039180</name>
</gene>
<dbReference type="EMBL" id="ACOU01000002">
    <property type="protein sequence ID" value="EKX73880.1"/>
    <property type="molecule type" value="Genomic_DNA"/>
</dbReference>
<reference evidence="2 3" key="1">
    <citation type="journal article" date="2012" name="BMC Genomics">
        <title>Comparative genomic analysis and phylogenetic position of Theileria equi.</title>
        <authorList>
            <person name="Kappmeyer L.S."/>
            <person name="Thiagarajan M."/>
            <person name="Herndon D.R."/>
            <person name="Ramsay J.D."/>
            <person name="Caler E."/>
            <person name="Djikeng A."/>
            <person name="Gillespie J.J."/>
            <person name="Lau A.O."/>
            <person name="Roalson E.H."/>
            <person name="Silva J.C."/>
            <person name="Silva M.G."/>
            <person name="Suarez C.E."/>
            <person name="Ueti M.W."/>
            <person name="Nene V.M."/>
            <person name="Mealey R.H."/>
            <person name="Knowles D.P."/>
            <person name="Brayton K.A."/>
        </authorList>
    </citation>
    <scope>NUCLEOTIDE SEQUENCE [LARGE SCALE GENOMIC DNA]</scope>
    <source>
        <strain evidence="2 3">WA</strain>
    </source>
</reference>
<keyword evidence="1" id="KW-1133">Transmembrane helix</keyword>
<keyword evidence="1" id="KW-0812">Transmembrane</keyword>
<evidence type="ECO:0000256" key="1">
    <source>
        <dbReference type="SAM" id="Phobius"/>
    </source>
</evidence>
<keyword evidence="1" id="KW-0472">Membrane</keyword>
<evidence type="ECO:0000313" key="2">
    <source>
        <dbReference type="EMBL" id="EKX73880.1"/>
    </source>
</evidence>